<name>A0ABV9FX89_9NOCA</name>
<dbReference type="PROSITE" id="PS00012">
    <property type="entry name" value="PHOSPHOPANTETHEINE"/>
    <property type="match status" value="3"/>
</dbReference>
<dbReference type="PANTHER" id="PTHR45527">
    <property type="entry name" value="NONRIBOSOMAL PEPTIDE SYNTHETASE"/>
    <property type="match status" value="1"/>
</dbReference>
<dbReference type="Pfam" id="PF00501">
    <property type="entry name" value="AMP-binding"/>
    <property type="match status" value="3"/>
</dbReference>
<dbReference type="InterPro" id="IPR009081">
    <property type="entry name" value="PP-bd_ACP"/>
</dbReference>
<dbReference type="InterPro" id="IPR023213">
    <property type="entry name" value="CAT-like_dom_sf"/>
</dbReference>
<evidence type="ECO:0000256" key="2">
    <source>
        <dbReference type="ARBA" id="ARBA00022450"/>
    </source>
</evidence>
<comment type="cofactor">
    <cofactor evidence="1">
        <name>pantetheine 4'-phosphate</name>
        <dbReference type="ChEBI" id="CHEBI:47942"/>
    </cofactor>
</comment>
<dbReference type="Gene3D" id="3.40.50.980">
    <property type="match status" value="4"/>
</dbReference>
<dbReference type="CDD" id="cd17643">
    <property type="entry name" value="A_NRPS_Cytc1-like"/>
    <property type="match status" value="1"/>
</dbReference>
<dbReference type="EMBL" id="JBHSFO010000009">
    <property type="protein sequence ID" value="MFC4604944.1"/>
    <property type="molecule type" value="Genomic_DNA"/>
</dbReference>
<dbReference type="NCBIfam" id="NF003417">
    <property type="entry name" value="PRK04813.1"/>
    <property type="match status" value="4"/>
</dbReference>
<evidence type="ECO:0000313" key="6">
    <source>
        <dbReference type="Proteomes" id="UP001595914"/>
    </source>
</evidence>
<dbReference type="Gene3D" id="3.30.559.30">
    <property type="entry name" value="Nonribosomal peptide synthetase, condensation domain"/>
    <property type="match status" value="4"/>
</dbReference>
<dbReference type="Pfam" id="PF00668">
    <property type="entry name" value="Condensation"/>
    <property type="match status" value="4"/>
</dbReference>
<comment type="caution">
    <text evidence="5">The sequence shown here is derived from an EMBL/GenBank/DDBJ whole genome shotgun (WGS) entry which is preliminary data.</text>
</comment>
<dbReference type="Gene3D" id="3.30.300.30">
    <property type="match status" value="3"/>
</dbReference>
<dbReference type="InterPro" id="IPR045851">
    <property type="entry name" value="AMP-bd_C_sf"/>
</dbReference>
<feature type="domain" description="Carrier" evidence="4">
    <location>
        <begin position="3102"/>
        <end position="3177"/>
    </location>
</feature>
<dbReference type="SUPFAM" id="SSF56801">
    <property type="entry name" value="Acetyl-CoA synthetase-like"/>
    <property type="match status" value="3"/>
</dbReference>
<evidence type="ECO:0000256" key="1">
    <source>
        <dbReference type="ARBA" id="ARBA00001957"/>
    </source>
</evidence>
<dbReference type="Gene3D" id="1.10.1200.10">
    <property type="entry name" value="ACP-like"/>
    <property type="match status" value="3"/>
</dbReference>
<dbReference type="PANTHER" id="PTHR45527:SF14">
    <property type="entry name" value="PLIPASTATIN SYNTHASE SUBUNIT B"/>
    <property type="match status" value="1"/>
</dbReference>
<sequence length="3748" mass="403524">MEVFPLSPAQLGMWYAQHLDPEVPINIAQYVDLRGDLDFGVLDRASLAASAEFGSGFLRILERDGQPCQVVDLTIDDAMVSRDFRGESDPVAAAHEWMRADCSAPLDLLADRLIVSAALRVEDNRYFWYTRCHHIILDGFGAMNFTTRVAELYSATVEGREPAPLKAVDLRELYESEASYRESPRFTADGEYWAERIAGVEEGTSLSGRTAAPSAVNGITSAALSDDVVARLESAVRDQDSSPAGMLIAAFASYLAQVSGKEDVILTLPVTARTTAAARRSGGMMSNVVPLRLRVGVETTVAELLKQVQVAVSGALRRQRYRYEDMYRSTAAGTVERNLLGPLVNIMLFHREVSLGSMVGEFNILSTGTIEDLGVNFYQSVGGTRTHVDFETNPQLYTDDEAHQHHSRFVDFFSRFVSVDAQTPIWALNVATEAELDVMLDRWNSTAVEVPAGTLVDLVDGAAGAHAGSSAVTFEGETLTFAEFDSRVNRLARHLIGLGVGPEERVVVAARRSVEMLVGIYAVMKAGGAYVPFDPDQPVERLAAVLEIAEPVCVLTTVRDGVGVPAGVVVVEVDRVEVSGLDDGPVSDSERIHPLRSGNPAYVIFTSGSTGVPKGVAVTHEAIVNQLCWFIGEYAVTSSDVVLQKTPIVFDPSVWELFVPFIAGAHLVIARPDGHRDPEYLVSMSREWGATVLGFVPSMLAALASDPALALPSSVRALQLAGEALSPELATRVMRASAVGVNNAYGPAETTLTSVHYWCDGAEADSMPIGRPVWNTQAYVLDSRLRPVLPGVAGEVYLAGRQVSRGYHGHPDRTAERFVPNPFGDAGSVMYRTGDLARWRVDGQMEYLGRTDFQVKLRGQRIELGEIESALERVGGVSQAVVVLRSTVSSGDQLVGYVVLDSGASLTSSVLRERVAESLPGYMVPSTVMVLEAFPLNTSGKLDRKLLPEPVFEVRVFRAPSTPVEEVVAAVFAEVLGVEAVGLDDDFFELGGNSLIAMQVVARIGAALDAQVPVRVLFEVSTVEALAARVESQVGAGGRLALVAGVRPERVPLSLAQSRMWFLNQYDTAAATYNLPLVVRLAGRTDIPALRAALFDVLGRHESLRTVFPESADGVHQVILPVAEVDLDVALQVVTEAELTTELMEFASGGFDVAEEIPFRVRLFAVGADELVVALVVHHIAADGMSWAVLARDVMTAYTARAEGVAPGWAPLRVQYADYSVWQREVLGDEKDSDSLSAKQIEYWRGALAGIPDQLDLPSDRIRPAVQSFHGGRVGFTIEEGIVRSLTTLARAQGVTPFMVVHAALSVLLSRLSGTTDIAVGTPVAGRGEQALDDVIGMFVNTLVLRTEVDPNVSFTDLLARVRDADLSAFSHADVPFERLVQVLNPARSTARHPLFQVVLSFENMGETTLELPGLSVSAGEVQVDVSKFDLQLTLSESVDEHGRPSGMAAEFTYATDLFDRSTIDSFGERFLRVLSAVVADPAVVVGDIDLLAAAERELVLSQWNSSGVDAGSDATLVDLFDVAARQFPDRIALRYLDDGLSYRALDERANRLARQLISVGVGPESLVAVALPRSLDLVVALLAVVKAGGGYLPVDPNYPADRIAYMLTDAHPVCLLTGSDVELVRPDGLPVLELDRVDLSALSADSVTDADRVAPLTPANVAYVIYTSGSTGRPKGVVVPHLNVGRLMRNTESVYGFDESDVWTMFHSYAFDFSVWELWGPLLYGGTLVVVDYFTSRSPEQFLELLARERVTVLNQTPSAFYQLAEADRVAEPSGRDLALRYVIFGGEALELRRLTDWFARRGDGMSGSAGPRLVNMYGITETTVHVSYRGIDEPTAATASASLVGQAVAGLQVYVLDSRLRPVPVGVPGEMYVAGVQLARGYLGQPALTGSRFVANPFGDDGSLLYRSGDLARWGGDGDLEYLGRADDQVKVRGFRIELGEIEAAVLAQERVGQVAVVVREDTPGDVRLVAYVVASTEALDVPSVRGGVSALLPEYMVPSAFVVLDEIPLTSNGKLDRKSLPAPVFETTAFRAPSNPVEEIVAGVFAAVLGAERVGLDDDFFGLGGNSLLATQVVARIGAALDSKVPVRALFEASTVEALAANLDPHRGEGGRAQLVAQDRPGQLPLSLAQQRMWFLNRFDGASAAYNIPMAIRLSGRLDVAALQVALGDVFTRHESLRTRYPETASGPIQVIIPAAQSIPDLMPDRVAADQLPGRLAELMSTQFDVTAEVPVRIRLFEVEPAERPEDTEYVLASVVHHISADGSSMRPLVRDLMTAYSARIDGAEPGWAPLPVQYADYALWQRQILGRDDDENSVAAQQISYWRDALAELPDQLSLPTDRPRPPVQSFRGGRVAFEVDARAHRGLSDLARTQGSTLFMAAHSAFAVLLARLSGTADIAVGTPIAGRGEAELDDLVGMFVNTLVFRTQVDAGAGFADMVAAVREADLQAFAHADVPFERLVEVLNPARSTARHPLFQVGFSFQNYAQASLELPGLTVTALDPDIETAQFDLQLVLIDRYDEDGAPAGIDATFSYAADLFDESTVTGFAERFVRLIDAVVADPSAPVGDLDLLGDAELITILGGWNSTAEPVEDVSLADLFDRQVALAPDAPALWFEGLELSYGEFDARVNRLARRLIAQGVGPESLVVLAMRRSIELVVGMYAVVKAGGAYVPVDPDHPAERIAHILDTAAPSCVLSTERDGFTVDGVTVLHVDALDLAGFSDAPVRSSERIAPLLPQHPAYVIFTSGSTGRPKGVTVSHQAIVNQLAWMRFEFCLDATDSALLKTAATFDLSVWEFWAALVTGGRLVIARPGGQQDPDYLLALLREQRVTTLHAVPSMLTMLSTVAAGTEISGDLRRVLAIGEALPAATAQSFLAANSAELVNLYGPTEAAVSVTAHRVTGDDRASVPIGRGEWNTLLYVLDRRLNPVPAGVPGELYLAGVQLARGYHGRADLTADRFVANPFGLPGERMYRTGDLVSWRSGGDLEYLERSDFQVKVRGFRIELGEIEAVLARDEAVGAVVVTARADAQGTDQLVAYVVPAAGATVDAARLEAHAQSGLPTYMVPAAFVFLDALPLTVNGKLDRAALPAPEFALVEFRAPVTTAERVVADVFTELLAVDLVGLDDDFFALGGNSLVATQVAARLGEAFDTRVPVAWLFEASTVGALAARVAEVAGVGGRRALTVMERPDEIPLSLAQQRMWVVNRMMPDSAAYNIPVAIRLSGLLDAPALESAVRDVMKRHEVLRTVYPDGTDGPVQVVLPVDVVSLPLAPVQVTEQTLPDRLVELVSAGFDVTTQVPVRASLFELSPTEYVLAVTVHHISADGFSMGPLTRDVMMAYSSRVEGREPGWAPLAVQYVDYSLWQREVLGSEEAPDSLVSRQIDYWSNELVGVPEQLELPTDHPRPARQTMRGGSFEFTIGAELAGRLSAIAREHNSTVFMVVHSAFAVLLAKMSGSTDIAIGTPVAGRGERVLDDLIGMFVNTVVLRTEVGSGMTFSELLVQARRKDLAAFDHADVPFERLVDVVGRERSTAYPPLFQVMFAFQNMTTRSLQLPGLEVSAIDSGFEQAKFDLQLTGQETFDDLGRLVGIPMQFTYATDLFLPETIALFAGRLARILEAVAADPSVVLRSIDILTDQERSRFARKPALTVKDLPELVAAAAAVAPDAVALTHDGREVTYGQLGTKLATVSKSMGAALKPEALVTVSLSGLLPGILPALGPEGHAKAMDSLVAESRSIVEKAQSCILE</sequence>
<keyword evidence="3" id="KW-0597">Phosphoprotein</keyword>
<dbReference type="PROSITE" id="PS00455">
    <property type="entry name" value="AMP_BINDING"/>
    <property type="match status" value="3"/>
</dbReference>
<dbReference type="InterPro" id="IPR000873">
    <property type="entry name" value="AMP-dep_synth/lig_dom"/>
</dbReference>
<dbReference type="InterPro" id="IPR042099">
    <property type="entry name" value="ANL_N_sf"/>
</dbReference>
<dbReference type="CDD" id="cd05930">
    <property type="entry name" value="A_NRPS"/>
    <property type="match status" value="1"/>
</dbReference>
<dbReference type="SUPFAM" id="SSF47336">
    <property type="entry name" value="ACP-like"/>
    <property type="match status" value="3"/>
</dbReference>
<dbReference type="InterPro" id="IPR006162">
    <property type="entry name" value="Ppantetheine_attach_site"/>
</dbReference>
<evidence type="ECO:0000313" key="5">
    <source>
        <dbReference type="EMBL" id="MFC4604944.1"/>
    </source>
</evidence>
<feature type="domain" description="Carrier" evidence="4">
    <location>
        <begin position="2035"/>
        <end position="2110"/>
    </location>
</feature>
<dbReference type="SMART" id="SM00823">
    <property type="entry name" value="PKS_PP"/>
    <property type="match status" value="3"/>
</dbReference>
<dbReference type="Pfam" id="PF13193">
    <property type="entry name" value="AMP-binding_C"/>
    <property type="match status" value="3"/>
</dbReference>
<evidence type="ECO:0000256" key="3">
    <source>
        <dbReference type="ARBA" id="ARBA00022553"/>
    </source>
</evidence>
<dbReference type="CDD" id="cd17646">
    <property type="entry name" value="A_NRPS_AB3403-like"/>
    <property type="match status" value="1"/>
</dbReference>
<accession>A0ABV9FX89</accession>
<dbReference type="Gene3D" id="3.40.50.12780">
    <property type="entry name" value="N-terminal domain of ligase-like"/>
    <property type="match status" value="1"/>
</dbReference>
<dbReference type="NCBIfam" id="TIGR01733">
    <property type="entry name" value="AA-adenyl-dom"/>
    <property type="match status" value="3"/>
</dbReference>
<dbReference type="Gene3D" id="2.30.38.10">
    <property type="entry name" value="Luciferase, Domain 3"/>
    <property type="match status" value="2"/>
</dbReference>
<dbReference type="InterPro" id="IPR001242">
    <property type="entry name" value="Condensation_dom"/>
</dbReference>
<dbReference type="SUPFAM" id="SSF52777">
    <property type="entry name" value="CoA-dependent acyltransferases"/>
    <property type="match status" value="8"/>
</dbReference>
<dbReference type="Gene3D" id="3.30.559.10">
    <property type="entry name" value="Chloramphenicol acetyltransferase-like domain"/>
    <property type="match status" value="4"/>
</dbReference>
<protein>
    <submittedName>
        <fullName evidence="5">Amino acid adenylation domain-containing protein</fullName>
    </submittedName>
</protein>
<dbReference type="Proteomes" id="UP001595914">
    <property type="component" value="Unassembled WGS sequence"/>
</dbReference>
<dbReference type="InterPro" id="IPR020806">
    <property type="entry name" value="PKS_PP-bd"/>
</dbReference>
<dbReference type="PROSITE" id="PS50075">
    <property type="entry name" value="CARRIER"/>
    <property type="match status" value="3"/>
</dbReference>
<dbReference type="InterPro" id="IPR010071">
    <property type="entry name" value="AA_adenyl_dom"/>
</dbReference>
<dbReference type="InterPro" id="IPR020845">
    <property type="entry name" value="AMP-binding_CS"/>
</dbReference>
<dbReference type="InterPro" id="IPR036736">
    <property type="entry name" value="ACP-like_sf"/>
</dbReference>
<dbReference type="Pfam" id="PF00550">
    <property type="entry name" value="PP-binding"/>
    <property type="match status" value="3"/>
</dbReference>
<proteinExistence type="predicted"/>
<dbReference type="CDD" id="cd19540">
    <property type="entry name" value="LCL_NRPS-like"/>
    <property type="match status" value="3"/>
</dbReference>
<dbReference type="InterPro" id="IPR025110">
    <property type="entry name" value="AMP-bd_C"/>
</dbReference>
<organism evidence="5 6">
    <name type="scientific">Rhodococcus kronopolitis</name>
    <dbReference type="NCBI Taxonomy" id="1460226"/>
    <lineage>
        <taxon>Bacteria</taxon>
        <taxon>Bacillati</taxon>
        <taxon>Actinomycetota</taxon>
        <taxon>Actinomycetes</taxon>
        <taxon>Mycobacteriales</taxon>
        <taxon>Nocardiaceae</taxon>
        <taxon>Rhodococcus</taxon>
    </lineage>
</organism>
<reference evidence="6" key="1">
    <citation type="journal article" date="2019" name="Int. J. Syst. Evol. Microbiol.">
        <title>The Global Catalogue of Microorganisms (GCM) 10K type strain sequencing project: providing services to taxonomists for standard genome sequencing and annotation.</title>
        <authorList>
            <consortium name="The Broad Institute Genomics Platform"/>
            <consortium name="The Broad Institute Genome Sequencing Center for Infectious Disease"/>
            <person name="Wu L."/>
            <person name="Ma J."/>
        </authorList>
    </citation>
    <scope>NUCLEOTIDE SEQUENCE [LARGE SCALE GENOMIC DNA]</scope>
    <source>
        <strain evidence="6">CCUG 54520</strain>
    </source>
</reference>
<evidence type="ECO:0000259" key="4">
    <source>
        <dbReference type="PROSITE" id="PS50075"/>
    </source>
</evidence>
<feature type="domain" description="Carrier" evidence="4">
    <location>
        <begin position="959"/>
        <end position="1034"/>
    </location>
</feature>
<keyword evidence="2" id="KW-0596">Phosphopantetheine</keyword>
<dbReference type="RefSeq" id="WP_378418695.1">
    <property type="nucleotide sequence ID" value="NZ_JBHSFO010000009.1"/>
</dbReference>
<gene>
    <name evidence="5" type="ORF">ACFO6S_14695</name>
</gene>
<keyword evidence="6" id="KW-1185">Reference proteome</keyword>